<evidence type="ECO:0000256" key="1">
    <source>
        <dbReference type="SAM" id="MobiDB-lite"/>
    </source>
</evidence>
<keyword evidence="3" id="KW-1185">Reference proteome</keyword>
<dbReference type="AlphaFoldDB" id="D2QWR3"/>
<protein>
    <submittedName>
        <fullName evidence="2">Uncharacterized protein</fullName>
    </submittedName>
</protein>
<feature type="region of interest" description="Disordered" evidence="1">
    <location>
        <begin position="106"/>
        <end position="132"/>
    </location>
</feature>
<evidence type="ECO:0000313" key="3">
    <source>
        <dbReference type="Proteomes" id="UP000001887"/>
    </source>
</evidence>
<feature type="compositionally biased region" description="Polar residues" evidence="1">
    <location>
        <begin position="176"/>
        <end position="188"/>
    </location>
</feature>
<dbReference type="HOGENOM" id="CLU_601106_0_0_0"/>
<feature type="compositionally biased region" description="Pro residues" evidence="1">
    <location>
        <begin position="115"/>
        <end position="132"/>
    </location>
</feature>
<dbReference type="Proteomes" id="UP000001887">
    <property type="component" value="Chromosome"/>
</dbReference>
<dbReference type="KEGG" id="psl:Psta_3202"/>
<dbReference type="eggNOG" id="ENOG5032S3M">
    <property type="taxonomic scope" value="Bacteria"/>
</dbReference>
<organism evidence="2 3">
    <name type="scientific">Pirellula staleyi (strain ATCC 27377 / DSM 6068 / ICPB 4128)</name>
    <name type="common">Pirella staleyi</name>
    <dbReference type="NCBI Taxonomy" id="530564"/>
    <lineage>
        <taxon>Bacteria</taxon>
        <taxon>Pseudomonadati</taxon>
        <taxon>Planctomycetota</taxon>
        <taxon>Planctomycetia</taxon>
        <taxon>Pirellulales</taxon>
        <taxon>Pirellulaceae</taxon>
        <taxon>Pirellula</taxon>
    </lineage>
</organism>
<feature type="compositionally biased region" description="Polar residues" evidence="1">
    <location>
        <begin position="150"/>
        <end position="166"/>
    </location>
</feature>
<accession>D2QWR3</accession>
<dbReference type="EMBL" id="CP001848">
    <property type="protein sequence ID" value="ADB17866.1"/>
    <property type="molecule type" value="Genomic_DNA"/>
</dbReference>
<feature type="region of interest" description="Disordered" evidence="1">
    <location>
        <begin position="148"/>
        <end position="208"/>
    </location>
</feature>
<gene>
    <name evidence="2" type="ordered locus">Psta_3202</name>
</gene>
<name>D2QWR3_PIRSD</name>
<feature type="region of interest" description="Disordered" evidence="1">
    <location>
        <begin position="1"/>
        <end position="61"/>
    </location>
</feature>
<dbReference type="STRING" id="530564.Psta_3202"/>
<reference evidence="2 3" key="1">
    <citation type="journal article" date="2009" name="Stand. Genomic Sci.">
        <title>Complete genome sequence of Pirellula staleyi type strain (ATCC 27377).</title>
        <authorList>
            <person name="Clum A."/>
            <person name="Tindall B.J."/>
            <person name="Sikorski J."/>
            <person name="Ivanova N."/>
            <person name="Mavrommatis K."/>
            <person name="Lucas S."/>
            <person name="Glavina del Rio T."/>
            <person name="Nolan M."/>
            <person name="Chen F."/>
            <person name="Tice H."/>
            <person name="Pitluck S."/>
            <person name="Cheng J.F."/>
            <person name="Chertkov O."/>
            <person name="Brettin T."/>
            <person name="Han C."/>
            <person name="Detter J.C."/>
            <person name="Kuske C."/>
            <person name="Bruce D."/>
            <person name="Goodwin L."/>
            <person name="Ovchinikova G."/>
            <person name="Pati A."/>
            <person name="Mikhailova N."/>
            <person name="Chen A."/>
            <person name="Palaniappan K."/>
            <person name="Land M."/>
            <person name="Hauser L."/>
            <person name="Chang Y.J."/>
            <person name="Jeffries C.D."/>
            <person name="Chain P."/>
            <person name="Rohde M."/>
            <person name="Goker M."/>
            <person name="Bristow J."/>
            <person name="Eisen J.A."/>
            <person name="Markowitz V."/>
            <person name="Hugenholtz P."/>
            <person name="Kyrpides N.C."/>
            <person name="Klenk H.P."/>
            <person name="Lapidus A."/>
        </authorList>
    </citation>
    <scope>NUCLEOTIDE SEQUENCE [LARGE SCALE GENOMIC DNA]</scope>
    <source>
        <strain evidence="3">ATCC 27377 / DSM 6068 / ICPB 4128</strain>
    </source>
</reference>
<feature type="compositionally biased region" description="Polar residues" evidence="1">
    <location>
        <begin position="48"/>
        <end position="58"/>
    </location>
</feature>
<sequence length="455" mass="49465">MSLPGRSLDESLSGPANPKPFPTAVDRSAVRSADPQPASIAPTLVDAQPTTLSAQPSQELPLPIQERFREQRAAVSNNDLAHRIANQHLAANITGRQELAPTMDANLLSSSTPPAGSPVEPPAAPAVVPPVAAPPTGGEANYVAKVSAPQPETSPAAANQPSTNSPVADPEKPSAEVSQASFTSSANPASDAPATVPPGTKVPEPKAPVVSDATVHQQVDDLTASLESQLRAARERGDKQLAATLEQKLSLLYLLAGRMDDAVRAPTEIPVAEQEAYRHLMFGLTTWLAEDELRRTGHRNAKVLHSLRAASQQLSAVSRLELRNLAFCEKVDYFGWYQAFPRAEFKPRQQVILYVEIDNHASELRGKDQYETRLQGSYQIFDRVGNVVAERQLPLDEEVCRNHRRDYFLAYRIYMPDTIADGTYRLELTVEDLQGKAHFKGAKLGEASIEFAVRN</sequence>
<proteinExistence type="predicted"/>
<evidence type="ECO:0000313" key="2">
    <source>
        <dbReference type="EMBL" id="ADB17866.1"/>
    </source>
</evidence>